<evidence type="ECO:0000313" key="1">
    <source>
        <dbReference type="EMBL" id="MBJ6751619.1"/>
    </source>
</evidence>
<keyword evidence="2" id="KW-1185">Reference proteome</keyword>
<gene>
    <name evidence="1" type="ORF">JFN91_15495</name>
</gene>
<evidence type="ECO:0008006" key="3">
    <source>
        <dbReference type="Google" id="ProtNLM"/>
    </source>
</evidence>
<evidence type="ECO:0000313" key="2">
    <source>
        <dbReference type="Proteomes" id="UP000614714"/>
    </source>
</evidence>
<organism evidence="1 2">
    <name type="scientific">Geomonas anaerohicana</name>
    <dbReference type="NCBI Taxonomy" id="2798583"/>
    <lineage>
        <taxon>Bacteria</taxon>
        <taxon>Pseudomonadati</taxon>
        <taxon>Thermodesulfobacteriota</taxon>
        <taxon>Desulfuromonadia</taxon>
        <taxon>Geobacterales</taxon>
        <taxon>Geobacteraceae</taxon>
        <taxon>Geomonas</taxon>
    </lineage>
</organism>
<sequence length="383" mass="44942">MNRFCLHVMTFLKQNRMLRPLRRYIQKHLDLVELRTCSRMLEVQEEECPKCDYEPAYPYTLGILKEFWHGHRHYVKACHELKVRYQVLDITGPDWQEEMQQSGCDVYLVLPSVNFSNWKQMYDERVRVISEDLGMSIFPSYSALWMWESKRRTFYWLKANSISHPRTWVFYDRSQALEFASRTKLPVVFKSNMGSGASGVIIFERRSQLCKHISRCFCKGYTNERRGPNDREVGSVLFQEYLPNLREWRVVRIGPSYFAFEKVRSGRFHSGSHLRSYGMPPAGLLDFARAVFDAGGFTSLSLDVFITEDGRFLVNELHTYFGILNNHEMCMVDGIPGRMLHEPPAGWRFEAGDFCGNYLYNQRVLCVLDSLHQRDQAGALWPQ</sequence>
<name>A0ABS0YHK8_9BACT</name>
<dbReference type="PANTHER" id="PTHR21621">
    <property type="entry name" value="RIBOSOMAL PROTEIN S6 MODIFICATION PROTEIN"/>
    <property type="match status" value="1"/>
</dbReference>
<dbReference type="Gene3D" id="3.30.470.20">
    <property type="entry name" value="ATP-grasp fold, B domain"/>
    <property type="match status" value="1"/>
</dbReference>
<dbReference type="Proteomes" id="UP000614714">
    <property type="component" value="Unassembled WGS sequence"/>
</dbReference>
<dbReference type="RefSeq" id="WP_199390092.1">
    <property type="nucleotide sequence ID" value="NZ_JAEMHL010000008.1"/>
</dbReference>
<accession>A0ABS0YHK8</accession>
<protein>
    <recommendedName>
        <fullName evidence="3">ATP-grasp domain-containing protein</fullName>
    </recommendedName>
</protein>
<reference evidence="1 2" key="1">
    <citation type="submission" date="2020-12" db="EMBL/GenBank/DDBJ databases">
        <title>Geomonas sp. Red421, isolated from paddy soil.</title>
        <authorList>
            <person name="Xu Z."/>
            <person name="Zhang Z."/>
            <person name="Masuda Y."/>
            <person name="Itoh H."/>
            <person name="Senoo K."/>
        </authorList>
    </citation>
    <scope>NUCLEOTIDE SEQUENCE [LARGE SCALE GENOMIC DNA]</scope>
    <source>
        <strain evidence="1 2">Red421</strain>
    </source>
</reference>
<dbReference type="EMBL" id="JAEMHL010000008">
    <property type="protein sequence ID" value="MBJ6751619.1"/>
    <property type="molecule type" value="Genomic_DNA"/>
</dbReference>
<dbReference type="SUPFAM" id="SSF56059">
    <property type="entry name" value="Glutathione synthetase ATP-binding domain-like"/>
    <property type="match status" value="1"/>
</dbReference>
<comment type="caution">
    <text evidence="1">The sequence shown here is derived from an EMBL/GenBank/DDBJ whole genome shotgun (WGS) entry which is preliminary data.</text>
</comment>
<dbReference type="PANTHER" id="PTHR21621:SF0">
    <property type="entry name" value="BETA-CITRYLGLUTAMATE SYNTHASE B-RELATED"/>
    <property type="match status" value="1"/>
</dbReference>
<proteinExistence type="predicted"/>